<sequence length="337" mass="37022">MNDKISVLLGKVDPQGPGLSLLVRHNDQVQGQYHRGLANKIEQLGINNHTGFRLGSIAKPFTAIAVMQLIEKGSLSLDDAVTTYLPTLGAKWQKISIRQLLSHRVSLSRDFFSDANLALANGADNRALLAFITSSRVQVKPREQDEAIYCNSCYVLLAEIVAAASGESFATYMRRHIFAPAGMVDSYLVEKGTKLSADAALNFGKSPRFFGIEQYTTGAMAQISSLEDLNKFIIALKQGALISRETLKLMTQVHADMGNDGLYGLGWEIGYGDEPFFAHGGSQDGYQTQLFFYPKYNLEIVALANNGDSGYELTQELIHTIVMHYKNGSGNKATQRE</sequence>
<reference evidence="4 5" key="1">
    <citation type="submission" date="2021-03" db="EMBL/GenBank/DDBJ databases">
        <title>Novel species identification of genus Shewanella.</title>
        <authorList>
            <person name="Liu G."/>
            <person name="Zhang Q."/>
        </authorList>
    </citation>
    <scope>NUCLEOTIDE SEQUENCE [LARGE SCALE GENOMIC DNA]</scope>
    <source>
        <strain evidence="4 5">FJAT-52962</strain>
    </source>
</reference>
<dbReference type="PANTHER" id="PTHR46825:SF11">
    <property type="entry name" value="PENICILLIN-BINDING PROTEIN 4"/>
    <property type="match status" value="1"/>
</dbReference>
<protein>
    <submittedName>
        <fullName evidence="4">Beta-lactamase family protein</fullName>
    </submittedName>
</protein>
<name>A0ABX7QYY9_9GAMM</name>
<dbReference type="Gene3D" id="3.40.710.10">
    <property type="entry name" value="DD-peptidase/beta-lactamase superfamily"/>
    <property type="match status" value="1"/>
</dbReference>
<dbReference type="InterPro" id="IPR050491">
    <property type="entry name" value="AmpC-like"/>
</dbReference>
<evidence type="ECO:0000313" key="4">
    <source>
        <dbReference type="EMBL" id="QSX36454.1"/>
    </source>
</evidence>
<comment type="subcellular location">
    <subcellularLocation>
        <location evidence="1">Membrane</location>
    </subcellularLocation>
</comment>
<evidence type="ECO:0000256" key="2">
    <source>
        <dbReference type="ARBA" id="ARBA00023136"/>
    </source>
</evidence>
<accession>A0ABX7QYY9</accession>
<organism evidence="4 5">
    <name type="scientific">Shewanella sedimentimangrovi</name>
    <dbReference type="NCBI Taxonomy" id="2814293"/>
    <lineage>
        <taxon>Bacteria</taxon>
        <taxon>Pseudomonadati</taxon>
        <taxon>Pseudomonadota</taxon>
        <taxon>Gammaproteobacteria</taxon>
        <taxon>Alteromonadales</taxon>
        <taxon>Shewanellaceae</taxon>
        <taxon>Shewanella</taxon>
    </lineage>
</organism>
<dbReference type="InterPro" id="IPR012338">
    <property type="entry name" value="Beta-lactam/transpept-like"/>
</dbReference>
<dbReference type="Proteomes" id="UP000663207">
    <property type="component" value="Chromosome"/>
</dbReference>
<proteinExistence type="predicted"/>
<evidence type="ECO:0000256" key="1">
    <source>
        <dbReference type="ARBA" id="ARBA00004370"/>
    </source>
</evidence>
<evidence type="ECO:0000313" key="5">
    <source>
        <dbReference type="Proteomes" id="UP000663207"/>
    </source>
</evidence>
<keyword evidence="5" id="KW-1185">Reference proteome</keyword>
<gene>
    <name evidence="4" type="ORF">JYB85_14320</name>
</gene>
<dbReference type="Pfam" id="PF00144">
    <property type="entry name" value="Beta-lactamase"/>
    <property type="match status" value="1"/>
</dbReference>
<evidence type="ECO:0000259" key="3">
    <source>
        <dbReference type="Pfam" id="PF00144"/>
    </source>
</evidence>
<dbReference type="PANTHER" id="PTHR46825">
    <property type="entry name" value="D-ALANYL-D-ALANINE-CARBOXYPEPTIDASE/ENDOPEPTIDASE AMPH"/>
    <property type="match status" value="1"/>
</dbReference>
<dbReference type="EMBL" id="CP071502">
    <property type="protein sequence ID" value="QSX36454.1"/>
    <property type="molecule type" value="Genomic_DNA"/>
</dbReference>
<dbReference type="InterPro" id="IPR001466">
    <property type="entry name" value="Beta-lactam-related"/>
</dbReference>
<keyword evidence="2" id="KW-0472">Membrane</keyword>
<feature type="domain" description="Beta-lactamase-related" evidence="3">
    <location>
        <begin position="15"/>
        <end position="308"/>
    </location>
</feature>
<dbReference type="SUPFAM" id="SSF56601">
    <property type="entry name" value="beta-lactamase/transpeptidase-like"/>
    <property type="match status" value="1"/>
</dbReference>